<gene>
    <name evidence="11" type="ORF">KUCA_T00005064001</name>
</gene>
<dbReference type="InterPro" id="IPR013087">
    <property type="entry name" value="Znf_C2H2_type"/>
</dbReference>
<dbReference type="Pfam" id="PF02338">
    <property type="entry name" value="OTU"/>
    <property type="match status" value="1"/>
</dbReference>
<comment type="function">
    <text evidence="9">Hydrolase that can remove conjugated ubiquitin from proteins and may therefore play an important regulatory role at the level of protein turnover by preventing degradation.</text>
</comment>
<keyword evidence="12" id="KW-1185">Reference proteome</keyword>
<keyword evidence="5 9" id="KW-0833">Ubl conjugation pathway</keyword>
<dbReference type="CDD" id="cd17059">
    <property type="entry name" value="Ubl_OTU1"/>
    <property type="match status" value="1"/>
</dbReference>
<dbReference type="Pfam" id="PF21403">
    <property type="entry name" value="OTU1_UBXL"/>
    <property type="match status" value="1"/>
</dbReference>
<dbReference type="EMBL" id="HG793130">
    <property type="protein sequence ID" value="CDK29077.1"/>
    <property type="molecule type" value="Genomic_DNA"/>
</dbReference>
<dbReference type="GO" id="GO:0030968">
    <property type="term" value="P:endoplasmic reticulum unfolded protein response"/>
    <property type="evidence" value="ECO:0007669"/>
    <property type="project" value="TreeGrafter"/>
</dbReference>
<proteinExistence type="predicted"/>
<dbReference type="Gene3D" id="3.10.20.90">
    <property type="entry name" value="Phosphatidylinositol 3-kinase Catalytic Subunit, Chain A, domain 1"/>
    <property type="match status" value="1"/>
</dbReference>
<dbReference type="GO" id="GO:0036503">
    <property type="term" value="P:ERAD pathway"/>
    <property type="evidence" value="ECO:0007669"/>
    <property type="project" value="TreeGrafter"/>
</dbReference>
<keyword evidence="7 9" id="KW-0788">Thiol protease</keyword>
<dbReference type="Pfam" id="PF24560">
    <property type="entry name" value="zf-C2H2_OTU1_C"/>
    <property type="match status" value="1"/>
</dbReference>
<dbReference type="SUPFAM" id="SSF54001">
    <property type="entry name" value="Cysteine proteinases"/>
    <property type="match status" value="1"/>
</dbReference>
<keyword evidence="8" id="KW-0862">Zinc</keyword>
<evidence type="ECO:0000256" key="4">
    <source>
        <dbReference type="ARBA" id="ARBA00022771"/>
    </source>
</evidence>
<evidence type="ECO:0000256" key="5">
    <source>
        <dbReference type="ARBA" id="ARBA00022786"/>
    </source>
</evidence>
<dbReference type="GO" id="GO:0005634">
    <property type="term" value="C:nucleus"/>
    <property type="evidence" value="ECO:0007669"/>
    <property type="project" value="TreeGrafter"/>
</dbReference>
<keyword evidence="4" id="KW-0863">Zinc-finger</keyword>
<dbReference type="GO" id="GO:0006355">
    <property type="term" value="P:regulation of DNA-templated transcription"/>
    <property type="evidence" value="ECO:0007669"/>
    <property type="project" value="EnsemblFungi"/>
</dbReference>
<dbReference type="GO" id="GO:0016579">
    <property type="term" value="P:protein deubiquitination"/>
    <property type="evidence" value="ECO:0007669"/>
    <property type="project" value="EnsemblFungi"/>
</dbReference>
<dbReference type="GO" id="GO:0004843">
    <property type="term" value="F:cysteine-type deubiquitinase activity"/>
    <property type="evidence" value="ECO:0007669"/>
    <property type="project" value="UniProtKB-UniRule"/>
</dbReference>
<evidence type="ECO:0000256" key="9">
    <source>
        <dbReference type="RuleBase" id="RU367104"/>
    </source>
</evidence>
<dbReference type="HOGENOM" id="CLU_049327_0_0_1"/>
<dbReference type="GO" id="GO:0005829">
    <property type="term" value="C:cytosol"/>
    <property type="evidence" value="ECO:0007669"/>
    <property type="project" value="TreeGrafter"/>
</dbReference>
<dbReference type="Proteomes" id="UP000019384">
    <property type="component" value="Unassembled WGS sequence"/>
</dbReference>
<name>W6MUB1_9ASCO</name>
<dbReference type="PROSITE" id="PS00028">
    <property type="entry name" value="ZINC_FINGER_C2H2_1"/>
    <property type="match status" value="1"/>
</dbReference>
<dbReference type="RefSeq" id="XP_022461066.1">
    <property type="nucleotide sequence ID" value="XM_022606211.1"/>
</dbReference>
<evidence type="ECO:0000313" key="11">
    <source>
        <dbReference type="EMBL" id="CDK29077.1"/>
    </source>
</evidence>
<organism evidence="11 12">
    <name type="scientific">Kuraishia capsulata CBS 1993</name>
    <dbReference type="NCBI Taxonomy" id="1382522"/>
    <lineage>
        <taxon>Eukaryota</taxon>
        <taxon>Fungi</taxon>
        <taxon>Dikarya</taxon>
        <taxon>Ascomycota</taxon>
        <taxon>Saccharomycotina</taxon>
        <taxon>Pichiomycetes</taxon>
        <taxon>Pichiales</taxon>
        <taxon>Pichiaceae</taxon>
        <taxon>Kuraishia</taxon>
    </lineage>
</organism>
<protein>
    <recommendedName>
        <fullName evidence="9">Ubiquitin thioesterase OTU</fullName>
        <ecNumber evidence="9">3.4.19.12</ecNumber>
    </recommendedName>
</protein>
<dbReference type="InterPro" id="IPR057766">
    <property type="entry name" value="Znf-C2H2_OTU1-like_C"/>
</dbReference>
<keyword evidence="2" id="KW-0645">Protease</keyword>
<evidence type="ECO:0000256" key="6">
    <source>
        <dbReference type="ARBA" id="ARBA00022801"/>
    </source>
</evidence>
<dbReference type="GO" id="GO:0008270">
    <property type="term" value="F:zinc ion binding"/>
    <property type="evidence" value="ECO:0007669"/>
    <property type="project" value="UniProtKB-KW"/>
</dbReference>
<dbReference type="Gene3D" id="3.90.70.80">
    <property type="match status" value="1"/>
</dbReference>
<feature type="domain" description="C2H2-type" evidence="10">
    <location>
        <begin position="280"/>
        <end position="302"/>
    </location>
</feature>
<dbReference type="AlphaFoldDB" id="W6MUB1"/>
<accession>W6MUB1</accession>
<dbReference type="InterPro" id="IPR003323">
    <property type="entry name" value="OTU_dom"/>
</dbReference>
<dbReference type="EC" id="3.4.19.12" evidence="9"/>
<sequence length="309" mass="33500">MRIKLKTGGSQAIVSLADDATLKDLFSEISGIPQVIKFGYPPRTLDTSDVSAKLSVLGIKNGEMLIVSLDTETKDVEPVAAPVKPSAKPVDASDDTPYITLGPSLFVLLRKIPDDNSCLFNSIVYLVFGASSVDDPFNAANLRSVVASTVIENSLGLYDKATLDGKSTHEYGSWIKQPTSWGGAIELQILGDYLGVSILTVDVETGNQYWFNESASNFIAVLYSGIHYDAITFQTQGEEVHTFVKNSDAGNQMIEGVSKLSSSLKQQGYFTNTSSFKIQCVVCGEKLKGDKDVSKHAKLTGHYEFDETK</sequence>
<dbReference type="InterPro" id="IPR048857">
    <property type="entry name" value="OTU1_Ubl"/>
</dbReference>
<keyword evidence="9" id="KW-0963">Cytoplasm</keyword>
<dbReference type="STRING" id="1382522.W6MUB1"/>
<dbReference type="CDD" id="cd22745">
    <property type="entry name" value="OTU_OTU1"/>
    <property type="match status" value="1"/>
</dbReference>
<keyword evidence="6 9" id="KW-0378">Hydrolase</keyword>
<reference evidence="11" key="2">
    <citation type="submission" date="2014-02" db="EMBL/GenBank/DDBJ databases">
        <title>Complete DNA sequence of /Kuraishia capsulata/ illustrates novel genomic features among budding yeasts (/Saccharomycotina/).</title>
        <authorList>
            <person name="Morales L."/>
            <person name="Noel B."/>
            <person name="Porcel B."/>
            <person name="Marcet-Houben M."/>
            <person name="Hullo M-F."/>
            <person name="Sacerdot C."/>
            <person name="Tekaia F."/>
            <person name="Leh-Louis V."/>
            <person name="Despons L."/>
            <person name="Khanna V."/>
            <person name="Aury J-M."/>
            <person name="Barbe V."/>
            <person name="Couloux A."/>
            <person name="Labadie K."/>
            <person name="Pelletier E."/>
            <person name="Souciet J-L."/>
            <person name="Boekhout T."/>
            <person name="Gabaldon T."/>
            <person name="Wincker P."/>
            <person name="Dujon B."/>
        </authorList>
    </citation>
    <scope>NUCLEOTIDE SEQUENCE</scope>
    <source>
        <strain evidence="11">CBS 1993</strain>
    </source>
</reference>
<dbReference type="GeneID" id="34522454"/>
<evidence type="ECO:0000256" key="2">
    <source>
        <dbReference type="ARBA" id="ARBA00022670"/>
    </source>
</evidence>
<evidence type="ECO:0000313" key="12">
    <source>
        <dbReference type="Proteomes" id="UP000019384"/>
    </source>
</evidence>
<dbReference type="PANTHER" id="PTHR13312:SF0">
    <property type="entry name" value="UBIQUITIN THIOESTERASE OTU1"/>
    <property type="match status" value="1"/>
</dbReference>
<dbReference type="OrthoDB" id="65596at2759"/>
<evidence type="ECO:0000256" key="1">
    <source>
        <dbReference type="ARBA" id="ARBA00000707"/>
    </source>
</evidence>
<comment type="catalytic activity">
    <reaction evidence="1 9">
        <text>Thiol-dependent hydrolysis of ester, thioester, amide, peptide and isopeptide bonds formed by the C-terminal Gly of ubiquitin (a 76-residue protein attached to proteins as an intracellular targeting signal).</text>
        <dbReference type="EC" id="3.4.19.12"/>
    </reaction>
</comment>
<evidence type="ECO:0000256" key="8">
    <source>
        <dbReference type="ARBA" id="ARBA00022833"/>
    </source>
</evidence>
<evidence type="ECO:0000256" key="3">
    <source>
        <dbReference type="ARBA" id="ARBA00022723"/>
    </source>
</evidence>
<evidence type="ECO:0000256" key="7">
    <source>
        <dbReference type="ARBA" id="ARBA00022807"/>
    </source>
</evidence>
<evidence type="ECO:0000259" key="10">
    <source>
        <dbReference type="PROSITE" id="PS00028"/>
    </source>
</evidence>
<reference evidence="11" key="1">
    <citation type="submission" date="2013-12" db="EMBL/GenBank/DDBJ databases">
        <authorList>
            <person name="Genoscope - CEA"/>
        </authorList>
    </citation>
    <scope>NUCLEOTIDE SEQUENCE</scope>
    <source>
        <strain evidence="11">CBS 1993</strain>
    </source>
</reference>
<comment type="subcellular location">
    <subcellularLocation>
        <location evidence="9">Cytoplasm</location>
    </subcellularLocation>
</comment>
<keyword evidence="3" id="KW-0479">Metal-binding</keyword>
<dbReference type="InterPro" id="IPR038765">
    <property type="entry name" value="Papain-like_cys_pep_sf"/>
</dbReference>
<dbReference type="PANTHER" id="PTHR13312">
    <property type="entry name" value="HIV-INDUCED PROTEIN-7-LIKE PROTEASE"/>
    <property type="match status" value="1"/>
</dbReference>